<feature type="signal peptide" evidence="1">
    <location>
        <begin position="1"/>
        <end position="20"/>
    </location>
</feature>
<dbReference type="GO" id="GO:0042597">
    <property type="term" value="C:periplasmic space"/>
    <property type="evidence" value="ECO:0007669"/>
    <property type="project" value="UniProtKB-ARBA"/>
</dbReference>
<dbReference type="Pfam" id="PF00496">
    <property type="entry name" value="SBP_bac_5"/>
    <property type="match status" value="1"/>
</dbReference>
<evidence type="ECO:0000259" key="2">
    <source>
        <dbReference type="Pfam" id="PF00496"/>
    </source>
</evidence>
<dbReference type="InterPro" id="IPR000914">
    <property type="entry name" value="SBP_5_dom"/>
</dbReference>
<dbReference type="EMBL" id="JACIBU010000001">
    <property type="protein sequence ID" value="MBB3676421.1"/>
    <property type="molecule type" value="Genomic_DNA"/>
</dbReference>
<dbReference type="GO" id="GO:0015833">
    <property type="term" value="P:peptide transport"/>
    <property type="evidence" value="ECO:0007669"/>
    <property type="project" value="TreeGrafter"/>
</dbReference>
<dbReference type="PANTHER" id="PTHR30290:SF65">
    <property type="entry name" value="MONOACYL PHOSPHATIDYLINOSITOL TETRAMANNOSIDE-BINDING PROTEIN LPQW-RELATED"/>
    <property type="match status" value="1"/>
</dbReference>
<comment type="caution">
    <text evidence="3">The sequence shown here is derived from an EMBL/GenBank/DDBJ whole genome shotgun (WGS) entry which is preliminary data.</text>
</comment>
<dbReference type="Proteomes" id="UP000580718">
    <property type="component" value="Unassembled WGS sequence"/>
</dbReference>
<dbReference type="GO" id="GO:0043190">
    <property type="term" value="C:ATP-binding cassette (ABC) transporter complex"/>
    <property type="evidence" value="ECO:0007669"/>
    <property type="project" value="InterPro"/>
</dbReference>
<gene>
    <name evidence="3" type="ORF">FHX36_002156</name>
</gene>
<dbReference type="PANTHER" id="PTHR30290">
    <property type="entry name" value="PERIPLASMIC BINDING COMPONENT OF ABC TRANSPORTER"/>
    <property type="match status" value="1"/>
</dbReference>
<dbReference type="PIRSF" id="PIRSF002741">
    <property type="entry name" value="MppA"/>
    <property type="match status" value="1"/>
</dbReference>
<dbReference type="Gene3D" id="3.10.105.10">
    <property type="entry name" value="Dipeptide-binding Protein, Domain 3"/>
    <property type="match status" value="1"/>
</dbReference>
<dbReference type="SUPFAM" id="SSF53850">
    <property type="entry name" value="Periplasmic binding protein-like II"/>
    <property type="match status" value="1"/>
</dbReference>
<evidence type="ECO:0000256" key="1">
    <source>
        <dbReference type="SAM" id="SignalP"/>
    </source>
</evidence>
<dbReference type="PROSITE" id="PS51257">
    <property type="entry name" value="PROKAR_LIPOPROTEIN"/>
    <property type="match status" value="1"/>
</dbReference>
<dbReference type="RefSeq" id="WP_146251528.1">
    <property type="nucleotide sequence ID" value="NZ_JACIBU010000001.1"/>
</dbReference>
<proteinExistence type="predicted"/>
<protein>
    <submittedName>
        <fullName evidence="3">Peptide/nickel transport system substrate-binding protein</fullName>
    </submittedName>
</protein>
<evidence type="ECO:0000313" key="4">
    <source>
        <dbReference type="Proteomes" id="UP000580718"/>
    </source>
</evidence>
<dbReference type="AlphaFoldDB" id="A0A839Y6I8"/>
<dbReference type="InterPro" id="IPR039424">
    <property type="entry name" value="SBP_5"/>
</dbReference>
<accession>A0A839Y6I8</accession>
<organism evidence="3 4">
    <name type="scientific">Modestobacter versicolor</name>
    <dbReference type="NCBI Taxonomy" id="429133"/>
    <lineage>
        <taxon>Bacteria</taxon>
        <taxon>Bacillati</taxon>
        <taxon>Actinomycetota</taxon>
        <taxon>Actinomycetes</taxon>
        <taxon>Geodermatophilales</taxon>
        <taxon>Geodermatophilaceae</taxon>
        <taxon>Modestobacter</taxon>
    </lineage>
</organism>
<keyword evidence="1" id="KW-0732">Signal</keyword>
<dbReference type="OrthoDB" id="7888869at2"/>
<evidence type="ECO:0000313" key="3">
    <source>
        <dbReference type="EMBL" id="MBB3676421.1"/>
    </source>
</evidence>
<dbReference type="Gene3D" id="3.40.190.10">
    <property type="entry name" value="Periplasmic binding protein-like II"/>
    <property type="match status" value="1"/>
</dbReference>
<dbReference type="GO" id="GO:1904680">
    <property type="term" value="F:peptide transmembrane transporter activity"/>
    <property type="evidence" value="ECO:0007669"/>
    <property type="project" value="TreeGrafter"/>
</dbReference>
<sequence>MKLSKRSAVLIATGVTGAMALTACGGGSDSGDDEASGGGSGRVVYGESTDWPENLMPLIAAGNATSVANIEAQLFPQAYLVQPDLSLEYNDELLTEEPTSEVTGETQTVTYKINPDAVWSDGEPITADDFEFSWNLQKSSDPAEGGCASLLSTTGYDQVTGVEGADDGKTVTVTLGTPFADWKALFSGSNNPVFPSHVMDKGDPAANCEAITTGWPIAEGIPSDISGGPWQLKKENINNGQQIVVLTPNENYWGEKPKLEQLVIQGIGNDPTTAVQGLSSGELNMIYPQPQLDLVDQIADLEPNVVSDVNFGLSFEHVDFNTTDPLLSDVRVRQAFAMALDRQEIVDQTVGQFSSDAQVLDNRIWLNTQPQYEDTAPEQYKSADVAGAKALLEEAGWALGSDGVYAKGGQRLSLRIDTTANNPLREQTINVMIPQLKEAGIEASFNANPDIFAGADKPTSLEAGGFQVALFAWVGSPFISGTPPIYLAPQGDAIGQNYARIGTPEIDALFAEWLTLTEDSEIADTGNEIDRLLWDQMATLPLYQKPTFIAYSSTIEGAEDNPTQAGPLWNASTWSLQQ</sequence>
<dbReference type="CDD" id="cd08501">
    <property type="entry name" value="PBP2_Lpqw"/>
    <property type="match status" value="1"/>
</dbReference>
<feature type="domain" description="Solute-binding protein family 5" evidence="2">
    <location>
        <begin position="101"/>
        <end position="477"/>
    </location>
</feature>
<reference evidence="3 4" key="1">
    <citation type="submission" date="2020-08" db="EMBL/GenBank/DDBJ databases">
        <title>Sequencing the genomes of 1000 actinobacteria strains.</title>
        <authorList>
            <person name="Klenk H.-P."/>
        </authorList>
    </citation>
    <scope>NUCLEOTIDE SEQUENCE [LARGE SCALE GENOMIC DNA]</scope>
    <source>
        <strain evidence="3 4">DSM 16678</strain>
    </source>
</reference>
<feature type="chain" id="PRO_5032636881" evidence="1">
    <location>
        <begin position="21"/>
        <end position="578"/>
    </location>
</feature>
<dbReference type="InterPro" id="IPR030678">
    <property type="entry name" value="Peptide/Ni-bd"/>
</dbReference>
<name>A0A839Y6I8_9ACTN</name>